<evidence type="ECO:0000256" key="1">
    <source>
        <dbReference type="ARBA" id="ARBA00022741"/>
    </source>
</evidence>
<dbReference type="GO" id="GO:0005524">
    <property type="term" value="F:ATP binding"/>
    <property type="evidence" value="ECO:0007669"/>
    <property type="project" value="UniProtKB-KW"/>
</dbReference>
<evidence type="ECO:0000256" key="3">
    <source>
        <dbReference type="ARBA" id="ARBA00023186"/>
    </source>
</evidence>
<gene>
    <name evidence="4" type="ORF">METZ01_LOCUS172146</name>
</gene>
<protein>
    <recommendedName>
        <fullName evidence="5">Fe-S protein assembly chaperone HscA</fullName>
    </recommendedName>
</protein>
<evidence type="ECO:0000256" key="2">
    <source>
        <dbReference type="ARBA" id="ARBA00022840"/>
    </source>
</evidence>
<evidence type="ECO:0000313" key="4">
    <source>
        <dbReference type="EMBL" id="SVB19292.1"/>
    </source>
</evidence>
<reference evidence="4" key="1">
    <citation type="submission" date="2018-05" db="EMBL/GenBank/DDBJ databases">
        <authorList>
            <person name="Lanie J.A."/>
            <person name="Ng W.-L."/>
            <person name="Kazmierczak K.M."/>
            <person name="Andrzejewski T.M."/>
            <person name="Davidsen T.M."/>
            <person name="Wayne K.J."/>
            <person name="Tettelin H."/>
            <person name="Glass J.I."/>
            <person name="Rusch D."/>
            <person name="Podicherti R."/>
            <person name="Tsui H.-C.T."/>
            <person name="Winkler M.E."/>
        </authorList>
    </citation>
    <scope>NUCLEOTIDE SEQUENCE</scope>
</reference>
<feature type="non-terminal residue" evidence="4">
    <location>
        <position position="215"/>
    </location>
</feature>
<keyword evidence="3" id="KW-0143">Chaperone</keyword>
<accession>A0A382C0J1</accession>
<dbReference type="PANTHER" id="PTHR19375">
    <property type="entry name" value="HEAT SHOCK PROTEIN 70KDA"/>
    <property type="match status" value="1"/>
</dbReference>
<dbReference type="FunFam" id="3.30.420.40:FF:000046">
    <property type="entry name" value="Chaperone protein HscA"/>
    <property type="match status" value="1"/>
</dbReference>
<dbReference type="GO" id="GO:0140662">
    <property type="term" value="F:ATP-dependent protein folding chaperone"/>
    <property type="evidence" value="ECO:0007669"/>
    <property type="project" value="InterPro"/>
</dbReference>
<keyword evidence="1" id="KW-0547">Nucleotide-binding</keyword>
<sequence>MALIQITEPGVAIDPHQRKRGAGVDLGTTHSLIAVVRGGSPVTLPDASDRHLLPSVVRYESEGITVGYAAVEAAREDPFNTIASAKRLLGRGLGDIADRKQLQNYQFTEESAGMVKLQTISGEISPVQISAEILRVLVLRGEEALAGRLAGIVITVPAYFDEAQRQATRDAAALANIPVLRLLNEPTAAAIAYGLESGDQGTIAIYDLGGGTFDI</sequence>
<name>A0A382C0J1_9ZZZZ</name>
<dbReference type="SUPFAM" id="SSF53067">
    <property type="entry name" value="Actin-like ATPase domain"/>
    <property type="match status" value="1"/>
</dbReference>
<proteinExistence type="predicted"/>
<dbReference type="Pfam" id="PF00012">
    <property type="entry name" value="HSP70"/>
    <property type="match status" value="1"/>
</dbReference>
<dbReference type="EMBL" id="UINC01032136">
    <property type="protein sequence ID" value="SVB19292.1"/>
    <property type="molecule type" value="Genomic_DNA"/>
</dbReference>
<dbReference type="InterPro" id="IPR018181">
    <property type="entry name" value="Heat_shock_70_CS"/>
</dbReference>
<evidence type="ECO:0008006" key="5">
    <source>
        <dbReference type="Google" id="ProtNLM"/>
    </source>
</evidence>
<dbReference type="InterPro" id="IPR013126">
    <property type="entry name" value="Hsp_70_fam"/>
</dbReference>
<dbReference type="InterPro" id="IPR043129">
    <property type="entry name" value="ATPase_NBD"/>
</dbReference>
<dbReference type="PRINTS" id="PR00301">
    <property type="entry name" value="HEATSHOCK70"/>
</dbReference>
<keyword evidence="2" id="KW-0067">ATP-binding</keyword>
<organism evidence="4">
    <name type="scientific">marine metagenome</name>
    <dbReference type="NCBI Taxonomy" id="408172"/>
    <lineage>
        <taxon>unclassified sequences</taxon>
        <taxon>metagenomes</taxon>
        <taxon>ecological metagenomes</taxon>
    </lineage>
</organism>
<dbReference type="AlphaFoldDB" id="A0A382C0J1"/>
<dbReference type="PROSITE" id="PS00297">
    <property type="entry name" value="HSP70_1"/>
    <property type="match status" value="1"/>
</dbReference>
<dbReference type="Gene3D" id="3.30.420.40">
    <property type="match status" value="1"/>
</dbReference>